<dbReference type="KEGG" id="hjo:AY555_11130"/>
<gene>
    <name evidence="1" type="ORF">AY555_11130</name>
</gene>
<name>A0A145VS16_9PROT</name>
<reference evidence="1 2" key="1">
    <citation type="submission" date="2016-02" db="EMBL/GenBank/DDBJ databases">
        <title>Complete Genome of H5569, the type strain of the newly described species Haematospirillium jordaniae.</title>
        <authorList>
            <person name="Nicholson A.C."/>
            <person name="Humrighouse B.W."/>
            <person name="Loparov V."/>
            <person name="McQuiston J.R."/>
        </authorList>
    </citation>
    <scope>NUCLEOTIDE SEQUENCE [LARGE SCALE GENOMIC DNA]</scope>
    <source>
        <strain evidence="1 2">H5569</strain>
        <plasmid evidence="2">Plasmid unnamed 2</plasmid>
    </source>
</reference>
<dbReference type="Proteomes" id="UP000076066">
    <property type="component" value="Plasmid unnamed 2"/>
</dbReference>
<keyword evidence="1" id="KW-0614">Plasmid</keyword>
<accession>A0A145VS16</accession>
<geneLocation type="plasmid" evidence="1 2">
    <name>unnamed 2</name>
</geneLocation>
<dbReference type="EMBL" id="CP014527">
    <property type="protein sequence ID" value="AMW35911.1"/>
    <property type="molecule type" value="Genomic_DNA"/>
</dbReference>
<evidence type="ECO:0000313" key="2">
    <source>
        <dbReference type="Proteomes" id="UP000076066"/>
    </source>
</evidence>
<organism evidence="1 2">
    <name type="scientific">Haematospirillum jordaniae</name>
    <dbReference type="NCBI Taxonomy" id="1549855"/>
    <lineage>
        <taxon>Bacteria</taxon>
        <taxon>Pseudomonadati</taxon>
        <taxon>Pseudomonadota</taxon>
        <taxon>Alphaproteobacteria</taxon>
        <taxon>Rhodospirillales</taxon>
        <taxon>Novispirillaceae</taxon>
        <taxon>Haematospirillum</taxon>
    </lineage>
</organism>
<evidence type="ECO:0000313" key="1">
    <source>
        <dbReference type="EMBL" id="AMW35911.1"/>
    </source>
</evidence>
<keyword evidence="2" id="KW-1185">Reference proteome</keyword>
<dbReference type="AlphaFoldDB" id="A0A145VS16"/>
<sequence length="90" mass="10092">MEEKMTQRYLPTAAKIDATAYSAYEAQAASIGSVFDIENRIVLDGPHIETDNSLHEFFIYPDDVNETAETVLVGTADFSDTDMCWPIDIR</sequence>
<proteinExistence type="predicted"/>
<protein>
    <submittedName>
        <fullName evidence="1">Uncharacterized protein</fullName>
    </submittedName>
</protein>